<feature type="transmembrane region" description="Helical" evidence="7">
    <location>
        <begin position="52"/>
        <end position="74"/>
    </location>
</feature>
<accession>A0AAW7PN54</accession>
<feature type="transmembrane region" description="Helical" evidence="7">
    <location>
        <begin position="12"/>
        <end position="32"/>
    </location>
</feature>
<sequence>MKELFRKIQPYSGKIFAVFLILFISFLIYSLSQAPVEGIDEKFKYLLEKHGYIILFVWGMLEGEAGLVMAGLLAHKEMMNLYLAIFVAGLGGFAGDQVYFYIGRFNKESVHRKFKGQRRKFAFAHLLLKRHGWPIIFIQRYMYGMRTIIPISIGLTRYDARKFAFINLISAWCWAALTIVPVWYFGEQIMIVLHWAKQHWYMAIPIAVVVGGSIVYYFHKATQKVEKRMKHENQYC</sequence>
<keyword evidence="3 7" id="KW-1003">Cell membrane</keyword>
<keyword evidence="5 7" id="KW-1133">Transmembrane helix</keyword>
<evidence type="ECO:0000259" key="8">
    <source>
        <dbReference type="Pfam" id="PF09335"/>
    </source>
</evidence>
<dbReference type="InterPro" id="IPR032816">
    <property type="entry name" value="VTT_dom"/>
</dbReference>
<proteinExistence type="inferred from homology"/>
<feature type="transmembrane region" description="Helical" evidence="7">
    <location>
        <begin position="81"/>
        <end position="102"/>
    </location>
</feature>
<organism evidence="9 10">
    <name type="scientific">Aliarcobacter butzleri</name>
    <dbReference type="NCBI Taxonomy" id="28197"/>
    <lineage>
        <taxon>Bacteria</taxon>
        <taxon>Pseudomonadati</taxon>
        <taxon>Campylobacterota</taxon>
        <taxon>Epsilonproteobacteria</taxon>
        <taxon>Campylobacterales</taxon>
        <taxon>Arcobacteraceae</taxon>
        <taxon>Aliarcobacter</taxon>
    </lineage>
</organism>
<evidence type="ECO:0000256" key="4">
    <source>
        <dbReference type="ARBA" id="ARBA00022692"/>
    </source>
</evidence>
<feature type="transmembrane region" description="Helical" evidence="7">
    <location>
        <begin position="164"/>
        <end position="186"/>
    </location>
</feature>
<keyword evidence="6 7" id="KW-0472">Membrane</keyword>
<protein>
    <submittedName>
        <fullName evidence="9">DedA family protein</fullName>
    </submittedName>
</protein>
<comment type="subcellular location">
    <subcellularLocation>
        <location evidence="1 7">Cell membrane</location>
        <topology evidence="1 7">Multi-pass membrane protein</topology>
    </subcellularLocation>
</comment>
<dbReference type="GO" id="GO:0005886">
    <property type="term" value="C:plasma membrane"/>
    <property type="evidence" value="ECO:0007669"/>
    <property type="project" value="UniProtKB-SubCell"/>
</dbReference>
<reference evidence="9" key="1">
    <citation type="submission" date="2022-12" db="EMBL/GenBank/DDBJ databases">
        <authorList>
            <person name="Uljanovas D."/>
        </authorList>
    </citation>
    <scope>NUCLEOTIDE SEQUENCE</scope>
    <source>
        <strain evidence="9">RCM39</strain>
    </source>
</reference>
<evidence type="ECO:0000256" key="1">
    <source>
        <dbReference type="ARBA" id="ARBA00004651"/>
    </source>
</evidence>
<dbReference type="EMBL" id="JAPZDC010000001">
    <property type="protein sequence ID" value="MDN5062691.1"/>
    <property type="molecule type" value="Genomic_DNA"/>
</dbReference>
<comment type="similarity">
    <text evidence="2 7">Belongs to the DedA family.</text>
</comment>
<dbReference type="PANTHER" id="PTHR30353">
    <property type="entry name" value="INNER MEMBRANE PROTEIN DEDA-RELATED"/>
    <property type="match status" value="1"/>
</dbReference>
<feature type="domain" description="VTT" evidence="8">
    <location>
        <begin position="67"/>
        <end position="181"/>
    </location>
</feature>
<dbReference type="Pfam" id="PF09335">
    <property type="entry name" value="VTT_dom"/>
    <property type="match status" value="1"/>
</dbReference>
<evidence type="ECO:0000256" key="3">
    <source>
        <dbReference type="ARBA" id="ARBA00022475"/>
    </source>
</evidence>
<evidence type="ECO:0000313" key="10">
    <source>
        <dbReference type="Proteomes" id="UP001171529"/>
    </source>
</evidence>
<feature type="transmembrane region" description="Helical" evidence="7">
    <location>
        <begin position="198"/>
        <end position="219"/>
    </location>
</feature>
<gene>
    <name evidence="9" type="ORF">O8C91_00635</name>
</gene>
<comment type="caution">
    <text evidence="9">The sequence shown here is derived from an EMBL/GenBank/DDBJ whole genome shotgun (WGS) entry which is preliminary data.</text>
</comment>
<dbReference type="AlphaFoldDB" id="A0AAW7PN54"/>
<keyword evidence="4 7" id="KW-0812">Transmembrane</keyword>
<dbReference type="RefSeq" id="WP_260880205.1">
    <property type="nucleotide sequence ID" value="NZ_JAODDL010000006.1"/>
</dbReference>
<dbReference type="PANTHER" id="PTHR30353:SF15">
    <property type="entry name" value="INNER MEMBRANE PROTEIN YABI"/>
    <property type="match status" value="1"/>
</dbReference>
<dbReference type="Proteomes" id="UP001171529">
    <property type="component" value="Unassembled WGS sequence"/>
</dbReference>
<evidence type="ECO:0000256" key="6">
    <source>
        <dbReference type="ARBA" id="ARBA00023136"/>
    </source>
</evidence>
<name>A0AAW7PN54_9BACT</name>
<evidence type="ECO:0000256" key="5">
    <source>
        <dbReference type="ARBA" id="ARBA00022989"/>
    </source>
</evidence>
<evidence type="ECO:0000256" key="2">
    <source>
        <dbReference type="ARBA" id="ARBA00010792"/>
    </source>
</evidence>
<evidence type="ECO:0000313" key="9">
    <source>
        <dbReference type="EMBL" id="MDN5062691.1"/>
    </source>
</evidence>
<reference evidence="9" key="2">
    <citation type="journal article" date="2023" name="Microorganisms">
        <title>Genomic Characterization of Arcobacter butzleri Strains Isolated from Various Sources in Lithuania.</title>
        <authorList>
            <person name="Uljanovas D."/>
            <person name="Golz G."/>
            <person name="Fleischmann S."/>
            <person name="Kudirkiene E."/>
            <person name="Kasetiene N."/>
            <person name="Grineviciene A."/>
            <person name="Tamuleviciene E."/>
            <person name="Aksomaitiene J."/>
            <person name="Alter T."/>
            <person name="Malakauskas M."/>
        </authorList>
    </citation>
    <scope>NUCLEOTIDE SEQUENCE</scope>
    <source>
        <strain evidence="9">RCM39</strain>
    </source>
</reference>
<evidence type="ECO:0000256" key="7">
    <source>
        <dbReference type="RuleBase" id="RU367016"/>
    </source>
</evidence>
<dbReference type="InterPro" id="IPR032818">
    <property type="entry name" value="DedA-like"/>
</dbReference>